<accession>A0A2Y8ZU44</accession>
<feature type="region of interest" description="Disordered" evidence="1">
    <location>
        <begin position="1"/>
        <end position="21"/>
    </location>
</feature>
<gene>
    <name evidence="2" type="ORF">SAMN04489750_3307</name>
</gene>
<evidence type="ECO:0000313" key="2">
    <source>
        <dbReference type="EMBL" id="SSA35930.1"/>
    </source>
</evidence>
<keyword evidence="3" id="KW-1185">Reference proteome</keyword>
<organism evidence="2 3">
    <name type="scientific">Branchiibius hedensis</name>
    <dbReference type="NCBI Taxonomy" id="672460"/>
    <lineage>
        <taxon>Bacteria</taxon>
        <taxon>Bacillati</taxon>
        <taxon>Actinomycetota</taxon>
        <taxon>Actinomycetes</taxon>
        <taxon>Micrococcales</taxon>
        <taxon>Dermacoccaceae</taxon>
        <taxon>Branchiibius</taxon>
    </lineage>
</organism>
<dbReference type="EMBL" id="UESZ01000001">
    <property type="protein sequence ID" value="SSA35930.1"/>
    <property type="molecule type" value="Genomic_DNA"/>
</dbReference>
<protein>
    <submittedName>
        <fullName evidence="2">Uncharacterized protein</fullName>
    </submittedName>
</protein>
<dbReference type="RefSeq" id="WP_170119903.1">
    <property type="nucleotide sequence ID" value="NZ_QGDN01000001.1"/>
</dbReference>
<name>A0A2Y8ZU44_9MICO</name>
<evidence type="ECO:0000256" key="1">
    <source>
        <dbReference type="SAM" id="MobiDB-lite"/>
    </source>
</evidence>
<evidence type="ECO:0000313" key="3">
    <source>
        <dbReference type="Proteomes" id="UP000250028"/>
    </source>
</evidence>
<dbReference type="AlphaFoldDB" id="A0A2Y8ZU44"/>
<dbReference type="Proteomes" id="UP000250028">
    <property type="component" value="Unassembled WGS sequence"/>
</dbReference>
<reference evidence="3" key="1">
    <citation type="submission" date="2016-10" db="EMBL/GenBank/DDBJ databases">
        <authorList>
            <person name="Varghese N."/>
            <person name="Submissions S."/>
        </authorList>
    </citation>
    <scope>NUCLEOTIDE SEQUENCE [LARGE SCALE GENOMIC DNA]</scope>
    <source>
        <strain evidence="3">DSM 22951</strain>
    </source>
</reference>
<sequence length="50" mass="5604">MPSEPEQRLETGATQPASGQAIDDETWLAQFHLDAQRICSEDLNSEAETW</sequence>
<proteinExistence type="predicted"/>